<dbReference type="CDD" id="cd08023">
    <property type="entry name" value="GH16_laminarinase_like"/>
    <property type="match status" value="1"/>
</dbReference>
<evidence type="ECO:0000313" key="3">
    <source>
        <dbReference type="Proteomes" id="UP000293142"/>
    </source>
</evidence>
<dbReference type="Gene3D" id="2.60.120.560">
    <property type="entry name" value="Exo-inulinase, domain 1"/>
    <property type="match status" value="2"/>
</dbReference>
<accession>A0A4Q9DG53</accession>
<feature type="domain" description="GH16" evidence="1">
    <location>
        <begin position="159"/>
        <end position="404"/>
    </location>
</feature>
<dbReference type="PROSITE" id="PS51762">
    <property type="entry name" value="GH16_2"/>
    <property type="match status" value="1"/>
</dbReference>
<dbReference type="InterPro" id="IPR033803">
    <property type="entry name" value="CBD-like_Golvesin-Xly"/>
</dbReference>
<sequence>MVVLLSLAPYADLRGTVNVAHASDITVDNGATEYSEREGTWSTVSAIGNGGTDVRRSNTAGAGVMYWLPAGADSGYYTVQIYKVVTADGDPNAVIGVRHKDGAESFTQDWTSGASEWITLGTYYFTPGNADTCISLVRGKRFGGSGYVTADAVKFIPAPTYTPAPPPAFDAGAPTPPAFLPSGYTLAFMDDFNGSSLDSAKWDTYDITSANGAYRPENVTVSGGNLQIAMKKETYGGKSYTSGGVLSKPSFGYGYYEARLKFSGSGSGWHQSFWLYTYLGVRASTPDNYGEVDIIETDSSNTGKYSTNYHDWHWLSAAHDNYGGQLVTTDSLSNNYHTFGVWYTDSTVKFYLDGVYKNEINISASVKSKLNIILNAVQYETMNDANLPGYYNVDWVRYFAAPASASNPQPTGNTLFSDDFESGSYSNWTSGAGTWSVGTDGTKVLSQTDSGTSGRAFAGNAAWTDYTVEARVKANELPVNSASGILARATADYNNYYWLRLHQSGKVQLYKKVSGGTPVLLQETAQSVGAGTWNTLKLVVKGSAITGYVNGVQKIAATDSGLTSGLAGVSSYQQSFSVDDVRVASIPLFSDDFESGGYSNWTSGAGTWSVGTDGTKVLSQTDTGTSGRIFAGNAAWSDYTVEARVKANELPVNSASGILARATADYNNYYWLRLHQSGKVQLYKKVSGGTPVLLQETAQSVGAGTWNTLKLAVNGSAITGYVNGVQKIAVTDSSLTGGLIGVSSYQQSFSVDDVTVGRIGS</sequence>
<protein>
    <submittedName>
        <fullName evidence="2">Glycosyl hydrolase family protein</fullName>
    </submittedName>
</protein>
<proteinExistence type="predicted"/>
<dbReference type="Pfam" id="PF00722">
    <property type="entry name" value="Glyco_hydro_16"/>
    <property type="match status" value="1"/>
</dbReference>
<evidence type="ECO:0000259" key="1">
    <source>
        <dbReference type="PROSITE" id="PS51762"/>
    </source>
</evidence>
<organism evidence="2 3">
    <name type="scientific">Paenibacillus thalictri</name>
    <dbReference type="NCBI Taxonomy" id="2527873"/>
    <lineage>
        <taxon>Bacteria</taxon>
        <taxon>Bacillati</taxon>
        <taxon>Bacillota</taxon>
        <taxon>Bacilli</taxon>
        <taxon>Bacillales</taxon>
        <taxon>Paenibacillaceae</taxon>
        <taxon>Paenibacillus</taxon>
    </lineage>
</organism>
<dbReference type="GO" id="GO:0004553">
    <property type="term" value="F:hydrolase activity, hydrolyzing O-glycosyl compounds"/>
    <property type="evidence" value="ECO:0007669"/>
    <property type="project" value="InterPro"/>
</dbReference>
<dbReference type="GO" id="GO:0005975">
    <property type="term" value="P:carbohydrate metabolic process"/>
    <property type="evidence" value="ECO:0007669"/>
    <property type="project" value="InterPro"/>
</dbReference>
<dbReference type="InterPro" id="IPR000757">
    <property type="entry name" value="Beta-glucanase-like"/>
</dbReference>
<keyword evidence="2" id="KW-0378">Hydrolase</keyword>
<dbReference type="Pfam" id="PF25275">
    <property type="entry name" value="Golvesin_C"/>
    <property type="match status" value="1"/>
</dbReference>
<dbReference type="InterPro" id="IPR013320">
    <property type="entry name" value="ConA-like_dom_sf"/>
</dbReference>
<dbReference type="Pfam" id="PF06439">
    <property type="entry name" value="3keto-disac_hyd"/>
    <property type="match status" value="2"/>
</dbReference>
<dbReference type="Proteomes" id="UP000293142">
    <property type="component" value="Unassembled WGS sequence"/>
</dbReference>
<dbReference type="OrthoDB" id="9801493at2"/>
<dbReference type="RefSeq" id="WP_131018871.1">
    <property type="nucleotide sequence ID" value="NZ_SIRE01000046.1"/>
</dbReference>
<comment type="caution">
    <text evidence="2">The sequence shown here is derived from an EMBL/GenBank/DDBJ whole genome shotgun (WGS) entry which is preliminary data.</text>
</comment>
<dbReference type="SUPFAM" id="SSF49899">
    <property type="entry name" value="Concanavalin A-like lectins/glucanases"/>
    <property type="match status" value="3"/>
</dbReference>
<name>A0A4Q9DG53_9BACL</name>
<gene>
    <name evidence="2" type="ORF">EYB31_38220</name>
</gene>
<dbReference type="EMBL" id="SIRE01000046">
    <property type="protein sequence ID" value="TBL68354.1"/>
    <property type="molecule type" value="Genomic_DNA"/>
</dbReference>
<reference evidence="2 3" key="1">
    <citation type="submission" date="2019-02" db="EMBL/GenBank/DDBJ databases">
        <title>Paenibacillus sp. nov., isolated from surface-sterilized tissue of Thalictrum simplex L.</title>
        <authorList>
            <person name="Tuo L."/>
        </authorList>
    </citation>
    <scope>NUCLEOTIDE SEQUENCE [LARGE SCALE GENOMIC DNA]</scope>
    <source>
        <strain evidence="2 3">N2SHLJ1</strain>
    </source>
</reference>
<dbReference type="AlphaFoldDB" id="A0A4Q9DG53"/>
<dbReference type="InterPro" id="IPR010496">
    <property type="entry name" value="AL/BT2_dom"/>
</dbReference>
<keyword evidence="3" id="KW-1185">Reference proteome</keyword>
<dbReference type="Gene3D" id="2.60.120.200">
    <property type="match status" value="1"/>
</dbReference>
<evidence type="ECO:0000313" key="2">
    <source>
        <dbReference type="EMBL" id="TBL68354.1"/>
    </source>
</evidence>